<dbReference type="GO" id="GO:0003700">
    <property type="term" value="F:DNA-binding transcription factor activity"/>
    <property type="evidence" value="ECO:0007669"/>
    <property type="project" value="InterPro"/>
</dbReference>
<dbReference type="SMART" id="SM00422">
    <property type="entry name" value="HTH_MERR"/>
    <property type="match status" value="1"/>
</dbReference>
<dbReference type="Gene3D" id="1.10.1660.10">
    <property type="match status" value="1"/>
</dbReference>
<dbReference type="Pfam" id="PF13411">
    <property type="entry name" value="MerR_1"/>
    <property type="match status" value="1"/>
</dbReference>
<evidence type="ECO:0000313" key="3">
    <source>
        <dbReference type="EMBL" id="PZP56856.1"/>
    </source>
</evidence>
<sequence length="154" mass="17421">MASEDKKAQNAFRTISEVADDLGVQQHVLRFWETKFSSIKPMKRGGGRRYYRPEDVALLKKIHHLLYSDGYTIKGVQKLLKGVSKNAVLAEQRREQPTQVHGVTAQVKAPNQEPANQAAPKIMLNDDQKVVLQSLLDDLLEMRDLLNEDKKNAA</sequence>
<evidence type="ECO:0000256" key="1">
    <source>
        <dbReference type="ARBA" id="ARBA00023125"/>
    </source>
</evidence>
<dbReference type="Proteomes" id="UP000249739">
    <property type="component" value="Unassembled WGS sequence"/>
</dbReference>
<dbReference type="InterPro" id="IPR009061">
    <property type="entry name" value="DNA-bd_dom_put_sf"/>
</dbReference>
<evidence type="ECO:0000313" key="4">
    <source>
        <dbReference type="Proteomes" id="UP000249739"/>
    </source>
</evidence>
<dbReference type="PANTHER" id="PTHR30204">
    <property type="entry name" value="REDOX-CYCLING DRUG-SENSING TRANSCRIPTIONAL ACTIVATOR SOXR"/>
    <property type="match status" value="1"/>
</dbReference>
<gene>
    <name evidence="3" type="ORF">DI586_02240</name>
</gene>
<evidence type="ECO:0000259" key="2">
    <source>
        <dbReference type="PROSITE" id="PS50937"/>
    </source>
</evidence>
<dbReference type="PROSITE" id="PS50937">
    <property type="entry name" value="HTH_MERR_2"/>
    <property type="match status" value="1"/>
</dbReference>
<dbReference type="PANTHER" id="PTHR30204:SF15">
    <property type="entry name" value="BLL5018 PROTEIN"/>
    <property type="match status" value="1"/>
</dbReference>
<dbReference type="EMBL" id="QFOT01000013">
    <property type="protein sequence ID" value="PZP56856.1"/>
    <property type="molecule type" value="Genomic_DNA"/>
</dbReference>
<dbReference type="InterPro" id="IPR047057">
    <property type="entry name" value="MerR_fam"/>
</dbReference>
<dbReference type="GO" id="GO:0003677">
    <property type="term" value="F:DNA binding"/>
    <property type="evidence" value="ECO:0007669"/>
    <property type="project" value="UniProtKB-KW"/>
</dbReference>
<dbReference type="CDD" id="cd04765">
    <property type="entry name" value="HTH_MlrA-like_sg2"/>
    <property type="match status" value="1"/>
</dbReference>
<keyword evidence="1" id="KW-0238">DNA-binding</keyword>
<proteinExistence type="predicted"/>
<feature type="domain" description="HTH merR-type" evidence="2">
    <location>
        <begin position="14"/>
        <end position="82"/>
    </location>
</feature>
<name>A0A2W5HFC7_9BACT</name>
<dbReference type="AlphaFoldDB" id="A0A2W5HFC7"/>
<accession>A0A2W5HFC7</accession>
<protein>
    <submittedName>
        <fullName evidence="3">MerR family transcriptional regulator</fullName>
    </submittedName>
</protein>
<reference evidence="3 4" key="1">
    <citation type="submission" date="2017-08" db="EMBL/GenBank/DDBJ databases">
        <title>Infants hospitalized years apart are colonized by the same room-sourced microbial strains.</title>
        <authorList>
            <person name="Brooks B."/>
            <person name="Olm M.R."/>
            <person name="Firek B.A."/>
            <person name="Baker R."/>
            <person name="Thomas B.C."/>
            <person name="Morowitz M.J."/>
            <person name="Banfield J.F."/>
        </authorList>
    </citation>
    <scope>NUCLEOTIDE SEQUENCE [LARGE SCALE GENOMIC DNA]</scope>
    <source>
        <strain evidence="3">S2_006_000_R2_64</strain>
    </source>
</reference>
<organism evidence="3 4">
    <name type="scientific">Micavibrio aeruginosavorus</name>
    <dbReference type="NCBI Taxonomy" id="349221"/>
    <lineage>
        <taxon>Bacteria</taxon>
        <taxon>Pseudomonadati</taxon>
        <taxon>Bdellovibrionota</taxon>
        <taxon>Bdellovibrionia</taxon>
        <taxon>Bdellovibrionales</taxon>
        <taxon>Pseudobdellovibrionaceae</taxon>
        <taxon>Micavibrio</taxon>
    </lineage>
</organism>
<comment type="caution">
    <text evidence="3">The sequence shown here is derived from an EMBL/GenBank/DDBJ whole genome shotgun (WGS) entry which is preliminary data.</text>
</comment>
<dbReference type="InterPro" id="IPR000551">
    <property type="entry name" value="MerR-type_HTH_dom"/>
</dbReference>
<dbReference type="SUPFAM" id="SSF46955">
    <property type="entry name" value="Putative DNA-binding domain"/>
    <property type="match status" value="1"/>
</dbReference>